<dbReference type="PRINTS" id="PR00721">
    <property type="entry name" value="STOMATIN"/>
</dbReference>
<dbReference type="InterPro" id="IPR036013">
    <property type="entry name" value="Band_7/SPFH_dom_sf"/>
</dbReference>
<name>A0AAC9B1E3_9LACO</name>
<organism evidence="3 6">
    <name type="scientific">Pediococcus damnosus</name>
    <dbReference type="NCBI Taxonomy" id="51663"/>
    <lineage>
        <taxon>Bacteria</taxon>
        <taxon>Bacillati</taxon>
        <taxon>Bacillota</taxon>
        <taxon>Bacilli</taxon>
        <taxon>Lactobacillales</taxon>
        <taxon>Lactobacillaceae</taxon>
        <taxon>Pediococcus</taxon>
    </lineage>
</organism>
<protein>
    <submittedName>
        <fullName evidence="3">Stomatin/prohibitin-family membrane protease subunit YbbK</fullName>
    </submittedName>
</protein>
<keyword evidence="3" id="KW-0645">Protease</keyword>
<evidence type="ECO:0000313" key="3">
    <source>
        <dbReference type="EMBL" id="AMV62501.1"/>
    </source>
</evidence>
<dbReference type="EMBL" id="CP012288">
    <property type="protein sequence ID" value="AMV67623.1"/>
    <property type="molecule type" value="Genomic_DNA"/>
</dbReference>
<evidence type="ECO:0000313" key="6">
    <source>
        <dbReference type="Proteomes" id="UP000076405"/>
    </source>
</evidence>
<keyword evidence="3" id="KW-0378">Hydrolase</keyword>
<gene>
    <name evidence="3" type="ORF">ADU70_1007</name>
    <name evidence="4" type="ORF">ADU72_1698</name>
</gene>
<accession>A0AAC9B1E3</accession>
<dbReference type="KEGG" id="pdm:ADU72_1698"/>
<dbReference type="GO" id="GO:0016020">
    <property type="term" value="C:membrane"/>
    <property type="evidence" value="ECO:0007669"/>
    <property type="project" value="InterPro"/>
</dbReference>
<dbReference type="SUPFAM" id="SSF117892">
    <property type="entry name" value="Band 7/SPFH domain"/>
    <property type="match status" value="1"/>
</dbReference>
<dbReference type="GO" id="GO:0006508">
    <property type="term" value="P:proteolysis"/>
    <property type="evidence" value="ECO:0007669"/>
    <property type="project" value="UniProtKB-KW"/>
</dbReference>
<evidence type="ECO:0000259" key="2">
    <source>
        <dbReference type="SMART" id="SM00244"/>
    </source>
</evidence>
<reference evidence="5 6" key="1">
    <citation type="journal article" date="2016" name="PLoS ONE">
        <title>The Identification of Novel Diagnostic Marker Genes for the Detection of Beer Spoiling Pediococcus damnosus Strains Using the BlAst Diagnostic Gene findEr.</title>
        <authorList>
            <person name="Behr J."/>
            <person name="Geissler A.J."/>
            <person name="Schmid J."/>
            <person name="Zehe A."/>
            <person name="Vogel R.F."/>
        </authorList>
    </citation>
    <scope>NUCLEOTIDE SEQUENCE [LARGE SCALE GENOMIC DNA]</scope>
    <source>
        <strain evidence="3 6">TMW 2.1533</strain>
        <strain evidence="4 5">TMW 2.1535</strain>
    </source>
</reference>
<feature type="compositionally biased region" description="Basic and acidic residues" evidence="1">
    <location>
        <begin position="55"/>
        <end position="74"/>
    </location>
</feature>
<keyword evidence="5" id="KW-1185">Reference proteome</keyword>
<feature type="region of interest" description="Disordered" evidence="1">
    <location>
        <begin position="27"/>
        <end position="74"/>
    </location>
</feature>
<dbReference type="Proteomes" id="UP000076405">
    <property type="component" value="Chromosome"/>
</dbReference>
<evidence type="ECO:0000313" key="4">
    <source>
        <dbReference type="EMBL" id="AMV67623.1"/>
    </source>
</evidence>
<evidence type="ECO:0000256" key="1">
    <source>
        <dbReference type="SAM" id="MobiDB-lite"/>
    </source>
</evidence>
<dbReference type="InterPro" id="IPR050710">
    <property type="entry name" value="Band7/mec-2_domain"/>
</dbReference>
<dbReference type="InterPro" id="IPR001107">
    <property type="entry name" value="Band_7"/>
</dbReference>
<dbReference type="SMART" id="SM00244">
    <property type="entry name" value="PHB"/>
    <property type="match status" value="1"/>
</dbReference>
<proteinExistence type="predicted"/>
<dbReference type="Pfam" id="PF01145">
    <property type="entry name" value="Band_7"/>
    <property type="match status" value="1"/>
</dbReference>
<dbReference type="Proteomes" id="UP000076244">
    <property type="component" value="Chromosome"/>
</dbReference>
<dbReference type="Gene3D" id="3.30.479.30">
    <property type="entry name" value="Band 7 domain"/>
    <property type="match status" value="1"/>
</dbReference>
<dbReference type="PANTHER" id="PTHR43327:SF10">
    <property type="entry name" value="STOMATIN-LIKE PROTEIN 2, MITOCHONDRIAL"/>
    <property type="match status" value="1"/>
</dbReference>
<feature type="compositionally biased region" description="Low complexity" evidence="1">
    <location>
        <begin position="27"/>
        <end position="39"/>
    </location>
</feature>
<dbReference type="PANTHER" id="PTHR43327">
    <property type="entry name" value="STOMATIN-LIKE PROTEIN 2, MITOCHONDRIAL"/>
    <property type="match status" value="1"/>
</dbReference>
<dbReference type="GO" id="GO:0008233">
    <property type="term" value="F:peptidase activity"/>
    <property type="evidence" value="ECO:0007669"/>
    <property type="project" value="UniProtKB-KW"/>
</dbReference>
<feature type="domain" description="Band 7" evidence="2">
    <location>
        <begin position="82"/>
        <end position="239"/>
    </location>
</feature>
<dbReference type="AlphaFoldDB" id="A0AAC9B1E3"/>
<dbReference type="InterPro" id="IPR001972">
    <property type="entry name" value="Stomatin_HflK_fam"/>
</dbReference>
<dbReference type="EMBL" id="CP012275">
    <property type="protein sequence ID" value="AMV62501.1"/>
    <property type="molecule type" value="Genomic_DNA"/>
</dbReference>
<sequence length="356" mass="39891">MANQQKQQSGFWGQMQAAMNGEYVNQYQQAQQKAIQNRQHATPKPDKRNKRSKRDRRDNHDKPERTVHARMPENRRSLNMPFGLRIVPQNNRGLVETLGKYKHSVDPGFHFYVPFFQKIKNVSLAMEPLALPNYSIITKDNADVSASLTLNFHITDPVKYQYENTDSVESMAQLVRGHLRDIIGRMDLNEALGSTAKINQELTLAIGDLTNTYGINVDRINIDELTPSHAIQEAMDKQLTADRERVATIAKAEGEAKSIELTTKAKNDALMATAKAEADATKTRADAERYRIDTVQAGLTEATDKYFQNQSINAFSDLAKSDTNLVVVPSDSADEFGKLPVVGKLLGTKDNKKTTL</sequence>
<evidence type="ECO:0000313" key="5">
    <source>
        <dbReference type="Proteomes" id="UP000076244"/>
    </source>
</evidence>
<dbReference type="CDD" id="cd08829">
    <property type="entry name" value="SPFH_paraslipin"/>
    <property type="match status" value="1"/>
</dbReference>